<evidence type="ECO:0000313" key="2">
    <source>
        <dbReference type="Proteomes" id="UP000272942"/>
    </source>
</evidence>
<sequence>MHMSDSVADHHGFVNNAGRFRSELQYHQCCTRKKHSPSTCSDTLSFDYGKSMKPYESVDQELFLFTRDEDSALLSADAAADVNELDTVGEPVTAPLGATAPMQPSTLSTQTPCGQSLIDNCSSGKGTFSQTNLFEDFYLFDFLPYTAGSIGSNPSKSSSNPVHLENPERETRWYFKYFLGK</sequence>
<dbReference type="OrthoDB" id="6288228at2759"/>
<accession>A0A183ABD7</accession>
<protein>
    <submittedName>
        <fullName evidence="3">NAC domain-containing protein</fullName>
    </submittedName>
</protein>
<proteinExistence type="predicted"/>
<dbReference type="Proteomes" id="UP000272942">
    <property type="component" value="Unassembled WGS sequence"/>
</dbReference>
<evidence type="ECO:0000313" key="3">
    <source>
        <dbReference type="WBParaSite" id="ECPE_0000428101-mRNA-1"/>
    </source>
</evidence>
<reference evidence="1 2" key="2">
    <citation type="submission" date="2018-11" db="EMBL/GenBank/DDBJ databases">
        <authorList>
            <consortium name="Pathogen Informatics"/>
        </authorList>
    </citation>
    <scope>NUCLEOTIDE SEQUENCE [LARGE SCALE GENOMIC DNA]</scope>
    <source>
        <strain evidence="1 2">Egypt</strain>
    </source>
</reference>
<keyword evidence="2" id="KW-1185">Reference proteome</keyword>
<dbReference type="EMBL" id="UZAN01041142">
    <property type="protein sequence ID" value="VDP72111.1"/>
    <property type="molecule type" value="Genomic_DNA"/>
</dbReference>
<evidence type="ECO:0000313" key="1">
    <source>
        <dbReference type="EMBL" id="VDP72111.1"/>
    </source>
</evidence>
<gene>
    <name evidence="1" type="ORF">ECPE_LOCUS4272</name>
</gene>
<name>A0A183ABD7_9TREM</name>
<dbReference type="AlphaFoldDB" id="A0A183ABD7"/>
<organism evidence="3">
    <name type="scientific">Echinostoma caproni</name>
    <dbReference type="NCBI Taxonomy" id="27848"/>
    <lineage>
        <taxon>Eukaryota</taxon>
        <taxon>Metazoa</taxon>
        <taxon>Spiralia</taxon>
        <taxon>Lophotrochozoa</taxon>
        <taxon>Platyhelminthes</taxon>
        <taxon>Trematoda</taxon>
        <taxon>Digenea</taxon>
        <taxon>Plagiorchiida</taxon>
        <taxon>Echinostomata</taxon>
        <taxon>Echinostomatoidea</taxon>
        <taxon>Echinostomatidae</taxon>
        <taxon>Echinostoma</taxon>
    </lineage>
</organism>
<reference evidence="3" key="1">
    <citation type="submission" date="2016-06" db="UniProtKB">
        <authorList>
            <consortium name="WormBaseParasite"/>
        </authorList>
    </citation>
    <scope>IDENTIFICATION</scope>
</reference>
<dbReference type="WBParaSite" id="ECPE_0000428101-mRNA-1">
    <property type="protein sequence ID" value="ECPE_0000428101-mRNA-1"/>
    <property type="gene ID" value="ECPE_0000428101"/>
</dbReference>